<keyword evidence="2" id="KW-1185">Reference proteome</keyword>
<dbReference type="Proteomes" id="UP000827092">
    <property type="component" value="Unassembled WGS sequence"/>
</dbReference>
<dbReference type="AlphaFoldDB" id="A0AAV6U7S4"/>
<evidence type="ECO:0000313" key="2">
    <source>
        <dbReference type="Proteomes" id="UP000827092"/>
    </source>
</evidence>
<dbReference type="EMBL" id="JAFNEN010000586">
    <property type="protein sequence ID" value="KAG8180109.1"/>
    <property type="molecule type" value="Genomic_DNA"/>
</dbReference>
<proteinExistence type="predicted"/>
<organism evidence="1 2">
    <name type="scientific">Oedothorax gibbosus</name>
    <dbReference type="NCBI Taxonomy" id="931172"/>
    <lineage>
        <taxon>Eukaryota</taxon>
        <taxon>Metazoa</taxon>
        <taxon>Ecdysozoa</taxon>
        <taxon>Arthropoda</taxon>
        <taxon>Chelicerata</taxon>
        <taxon>Arachnida</taxon>
        <taxon>Araneae</taxon>
        <taxon>Araneomorphae</taxon>
        <taxon>Entelegynae</taxon>
        <taxon>Araneoidea</taxon>
        <taxon>Linyphiidae</taxon>
        <taxon>Erigoninae</taxon>
        <taxon>Oedothorax</taxon>
    </lineage>
</organism>
<evidence type="ECO:0000313" key="1">
    <source>
        <dbReference type="EMBL" id="KAG8180109.1"/>
    </source>
</evidence>
<reference evidence="1 2" key="1">
    <citation type="journal article" date="2022" name="Nat. Ecol. Evol.">
        <title>A masculinizing supergene underlies an exaggerated male reproductive morph in a spider.</title>
        <authorList>
            <person name="Hendrickx F."/>
            <person name="De Corte Z."/>
            <person name="Sonet G."/>
            <person name="Van Belleghem S.M."/>
            <person name="Kostlbacher S."/>
            <person name="Vangestel C."/>
        </authorList>
    </citation>
    <scope>NUCLEOTIDE SEQUENCE [LARGE SCALE GENOMIC DNA]</scope>
    <source>
        <strain evidence="1">W744_W776</strain>
    </source>
</reference>
<comment type="caution">
    <text evidence="1">The sequence shown here is derived from an EMBL/GenBank/DDBJ whole genome shotgun (WGS) entry which is preliminary data.</text>
</comment>
<protein>
    <submittedName>
        <fullName evidence="1">Uncharacterized protein</fullName>
    </submittedName>
</protein>
<accession>A0AAV6U7S4</accession>
<name>A0AAV6U7S4_9ARAC</name>
<gene>
    <name evidence="1" type="ORF">JTE90_027888</name>
</gene>
<sequence length="375" mass="43225">MAKSKGGLCTVLTTSKQEEAEIAVNACQGWVDPCEFCDKRFNSWEEVSEELLEKIPTKPGIFEIALKNKGTTEVVLIVLEKTDIQKHAFVSIDRIKDQVADKKSKATKSSILFRWMIFKNPNDKDVLNLCAHWQNNGVLPKQTDAWPGTDILRNTDALVFSDKLQKWCYPKKDAYWKKSKAPPSKLVEVIEGCDWTKPCEICDVNFSKWMKLEDVVANDLAPDEPGLFMVSVCVGKDVEVVDIRYDPDGIKLNIKNALQNCHKSYGHVLKNKKFVHRDPTLKVRWTQFRDADSDNCCYLYAHWINSGSLPMMTYALPGDKVLDKNKNFVVRSVDKKWCYEIDAFKQMRITKHKNKKYIIDDLEEDMKYLNYSEQS</sequence>